<reference evidence="1 2" key="1">
    <citation type="journal article" date="2013" name="PLoS Genet.">
        <title>Genomic mechanisms accounting for the adaptation to parasitism in nematode-trapping fungi.</title>
        <authorList>
            <person name="Meerupati T."/>
            <person name="Andersson K.M."/>
            <person name="Friman E."/>
            <person name="Kumar D."/>
            <person name="Tunlid A."/>
            <person name="Ahren D."/>
        </authorList>
    </citation>
    <scope>NUCLEOTIDE SEQUENCE [LARGE SCALE GENOMIC DNA]</scope>
    <source>
        <strain evidence="1 2">CBS 200.50</strain>
    </source>
</reference>
<keyword evidence="2" id="KW-1185">Reference proteome</keyword>
<dbReference type="OrthoDB" id="5284016at2759"/>
<evidence type="ECO:0008006" key="3">
    <source>
        <dbReference type="Google" id="ProtNLM"/>
    </source>
</evidence>
<accession>S8BTL8</accession>
<proteinExistence type="predicted"/>
<reference evidence="2" key="2">
    <citation type="submission" date="2013-04" db="EMBL/GenBank/DDBJ databases">
        <title>Genomic mechanisms accounting for the adaptation to parasitism in nematode-trapping fungi.</title>
        <authorList>
            <person name="Ahren D.G."/>
        </authorList>
    </citation>
    <scope>NUCLEOTIDE SEQUENCE [LARGE SCALE GENOMIC DNA]</scope>
    <source>
        <strain evidence="2">CBS 200.50</strain>
    </source>
</reference>
<organism evidence="1 2">
    <name type="scientific">Dactylellina haptotyla (strain CBS 200.50)</name>
    <name type="common">Nematode-trapping fungus</name>
    <name type="synonym">Monacrosporium haptotylum</name>
    <dbReference type="NCBI Taxonomy" id="1284197"/>
    <lineage>
        <taxon>Eukaryota</taxon>
        <taxon>Fungi</taxon>
        <taxon>Dikarya</taxon>
        <taxon>Ascomycota</taxon>
        <taxon>Pezizomycotina</taxon>
        <taxon>Orbiliomycetes</taxon>
        <taxon>Orbiliales</taxon>
        <taxon>Orbiliaceae</taxon>
        <taxon>Dactylellina</taxon>
    </lineage>
</organism>
<name>S8BTL8_DACHA</name>
<protein>
    <recommendedName>
        <fullName evidence="3">F-box domain-containing protein</fullName>
    </recommendedName>
</protein>
<dbReference type="AlphaFoldDB" id="S8BTL8"/>
<gene>
    <name evidence="1" type="ORF">H072_7604</name>
</gene>
<evidence type="ECO:0000313" key="1">
    <source>
        <dbReference type="EMBL" id="EPS38602.1"/>
    </source>
</evidence>
<evidence type="ECO:0000313" key="2">
    <source>
        <dbReference type="Proteomes" id="UP000015100"/>
    </source>
</evidence>
<comment type="caution">
    <text evidence="1">The sequence shown here is derived from an EMBL/GenBank/DDBJ whole genome shotgun (WGS) entry which is preliminary data.</text>
</comment>
<sequence>MYMFNYSQVTSPSRASRNAPHVHVNQPPPFFSSYSDCPVQRPIPLSRQQLEYHALQLPGSESSQAISTNNTKLSLKLCPPSPRTVAAERFPENVQICLMEALSLDDLWKLISVSPIFQSTYKAHAARITGCVGRRSFRYDPDFGKYFPIEYHGSWLEERNKDNLPFPGWQRHLRHLQLLLLIEDDLFEVSKWIHWSTVCGARVHGDDKGDRNKSSCPLYIHANYECGITYSVLVDFAQKSLYGPNHSTRQLPNPWDTVRLYHRHQAPNAKQPQSLYLATQQCSKMKYDPEFRVAIINVEILLVQKLWHGHSRPISKPCCWNNNLGSLTIAQRPRKFVQIAPFRLMLNLFHSRGDLKCISCDRRNGVEWNDAYAFFWELATYWAATSLSSPKKLYTEDWVTAHNS</sequence>
<dbReference type="EMBL" id="AQGS01000538">
    <property type="protein sequence ID" value="EPS38602.1"/>
    <property type="molecule type" value="Genomic_DNA"/>
</dbReference>
<dbReference type="HOGENOM" id="CLU_681557_0_0_1"/>
<dbReference type="Proteomes" id="UP000015100">
    <property type="component" value="Unassembled WGS sequence"/>
</dbReference>